<organism evidence="14 15">
    <name type="scientific">Lentinula edodes</name>
    <name type="common">Shiitake mushroom</name>
    <name type="synonym">Lentinus edodes</name>
    <dbReference type="NCBI Taxonomy" id="5353"/>
    <lineage>
        <taxon>Eukaryota</taxon>
        <taxon>Fungi</taxon>
        <taxon>Dikarya</taxon>
        <taxon>Basidiomycota</taxon>
        <taxon>Agaricomycotina</taxon>
        <taxon>Agaricomycetes</taxon>
        <taxon>Agaricomycetidae</taxon>
        <taxon>Agaricales</taxon>
        <taxon>Marasmiineae</taxon>
        <taxon>Omphalotaceae</taxon>
        <taxon>Lentinula</taxon>
    </lineage>
</organism>
<dbReference type="Proteomes" id="UP000188533">
    <property type="component" value="Unassembled WGS sequence"/>
</dbReference>
<feature type="transmembrane region" description="Helical" evidence="12">
    <location>
        <begin position="174"/>
        <end position="196"/>
    </location>
</feature>
<comment type="function">
    <text evidence="10">Mannosyltransferase that operates in the biosynthetic pathway of dolichol-linked oligosaccharides, the glycan precursors employed in protein asparagine (N)-glycosylation. The assembly of dolichol-linked oligosaccharides begins on the cytosolic side of the endoplasmic reticulum membrane and finishes in its lumen. The sequential addition of sugars to dolichol pyrophosphate produces dolichol-linked oligosaccharides containing fourteen sugars, including two GlcNAcs, nine mannoses and three glucoses. Once assembled, the oligosaccharide is transferred from the lipid to nascent proteins by oligosaccharyltransferases. In the lumen of the endoplasmic reticulum, adds the eighth mannose residue in an alpha-1,6 linkage onto Man(7)GlcNAc(2)-PP-dolichol to produce Man(8)GlcNAc(2)-PP-dolichol.</text>
</comment>
<dbReference type="GO" id="GO:0052917">
    <property type="term" value="F:dol-P-Man:Man(7)GlcNAc(2)-PP-Dol alpha-1,6-mannosyltransferase activity"/>
    <property type="evidence" value="ECO:0007669"/>
    <property type="project" value="UniProtKB-EC"/>
</dbReference>
<evidence type="ECO:0000256" key="8">
    <source>
        <dbReference type="ARBA" id="ARBA00022989"/>
    </source>
</evidence>
<protein>
    <recommendedName>
        <fullName evidence="12">Mannosyltransferase</fullName>
        <ecNumber evidence="12">2.4.1.-</ecNumber>
    </recommendedName>
</protein>
<evidence type="ECO:0000256" key="13">
    <source>
        <dbReference type="SAM" id="SignalP"/>
    </source>
</evidence>
<reference evidence="14 15" key="2">
    <citation type="submission" date="2017-02" db="EMBL/GenBank/DDBJ databases">
        <title>A genome survey and senescence transcriptome analysis in Lentinula edodes.</title>
        <authorList>
            <person name="Sakamoto Y."/>
            <person name="Nakade K."/>
            <person name="Sato S."/>
            <person name="Yoshida Y."/>
            <person name="Miyazaki K."/>
            <person name="Natsume S."/>
            <person name="Konno N."/>
        </authorList>
    </citation>
    <scope>NUCLEOTIDE SEQUENCE [LARGE SCALE GENOMIC DNA]</scope>
    <source>
        <strain evidence="14 15">NBRC 111202</strain>
    </source>
</reference>
<keyword evidence="5 14" id="KW-0808">Transferase</keyword>
<name>A0A1Q3EBM7_LENED</name>
<dbReference type="GO" id="GO:0006487">
    <property type="term" value="P:protein N-linked glycosylation"/>
    <property type="evidence" value="ECO:0007669"/>
    <property type="project" value="TreeGrafter"/>
</dbReference>
<feature type="transmembrane region" description="Helical" evidence="12">
    <location>
        <begin position="208"/>
        <end position="232"/>
    </location>
</feature>
<reference evidence="14 15" key="1">
    <citation type="submission" date="2016-08" db="EMBL/GenBank/DDBJ databases">
        <authorList>
            <consortium name="Lentinula edodes genome sequencing consortium"/>
            <person name="Sakamoto Y."/>
            <person name="Nakade K."/>
            <person name="Sato S."/>
            <person name="Yoshida Y."/>
            <person name="Miyazaki K."/>
            <person name="Natsume S."/>
            <person name="Konno N."/>
        </authorList>
    </citation>
    <scope>NUCLEOTIDE SEQUENCE [LARGE SCALE GENOMIC DNA]</scope>
    <source>
        <strain evidence="14 15">NBRC 111202</strain>
    </source>
</reference>
<keyword evidence="15" id="KW-1185">Reference proteome</keyword>
<comment type="pathway">
    <text evidence="2">Protein modification; protein glycosylation.</text>
</comment>
<comment type="subcellular location">
    <subcellularLocation>
        <location evidence="1 12">Endoplasmic reticulum membrane</location>
        <topology evidence="1 12">Multi-pass membrane protein</topology>
    </subcellularLocation>
</comment>
<keyword evidence="8 12" id="KW-1133">Transmembrane helix</keyword>
<comment type="caution">
    <text evidence="14">The sequence shown here is derived from an EMBL/GenBank/DDBJ whole genome shotgun (WGS) entry which is preliminary data.</text>
</comment>
<dbReference type="EC" id="2.4.1.-" evidence="12"/>
<dbReference type="GO" id="GO:0005789">
    <property type="term" value="C:endoplasmic reticulum membrane"/>
    <property type="evidence" value="ECO:0007669"/>
    <property type="project" value="UniProtKB-SubCell"/>
</dbReference>
<evidence type="ECO:0000256" key="4">
    <source>
        <dbReference type="ARBA" id="ARBA00022676"/>
    </source>
</evidence>
<keyword evidence="13" id="KW-0732">Signal</keyword>
<evidence type="ECO:0000313" key="14">
    <source>
        <dbReference type="EMBL" id="GAW04625.1"/>
    </source>
</evidence>
<comment type="catalytic activity">
    <reaction evidence="11">
        <text>an alpha-D-Man-(1-&gt;2)-alpha-D-Man-(1-&gt;2)-alpha-D-Man-(1-&gt;3)-[alpha-D-Man-(1-&gt;2)-alpha-D-Man-(1-&gt;3)-alpha-D-Man-(1-&gt;6)]-beta-D-Man-(1-&gt;4)-beta-D-GlcNAc-(1-&gt;4)-alpha-D-GlcNAc-diphospho-di-trans,poly-cis-dolichol + a di-trans,poly-cis-dolichyl beta-D-mannosyl phosphate = an alpha-D-Man-(1-&gt;2)-alpha-D-Man-(1-&gt;2)-alpha-D-Man-(1-&gt;3)-[alpha-D-Man-(1-&gt;2)-alpha-D-Man-(1-&gt;3)-[alpha-D-Man-(1-&gt;6)]-alpha-D-Man-(1-&gt;6)]-beta-D-Man-(1-&gt;4)-beta-D-GlcNAc-(1-&gt;4)-alpha-D-GlcNAc-diphospho-di-trans,poly-cis-dolichol + a di-trans,poly-cis-dolichyl phosphate + H(+)</text>
        <dbReference type="Rhea" id="RHEA:29535"/>
        <dbReference type="Rhea" id="RHEA-COMP:19498"/>
        <dbReference type="Rhea" id="RHEA-COMP:19501"/>
        <dbReference type="Rhea" id="RHEA-COMP:19518"/>
        <dbReference type="Rhea" id="RHEA-COMP:19519"/>
        <dbReference type="ChEBI" id="CHEBI:15378"/>
        <dbReference type="ChEBI" id="CHEBI:57683"/>
        <dbReference type="ChEBI" id="CHEBI:58211"/>
        <dbReference type="ChEBI" id="CHEBI:132517"/>
        <dbReference type="ChEBI" id="CHEBI:132519"/>
        <dbReference type="EC" id="2.4.1.260"/>
    </reaction>
    <physiologicalReaction direction="left-to-right" evidence="11">
        <dbReference type="Rhea" id="RHEA:29536"/>
    </physiologicalReaction>
</comment>
<feature type="transmembrane region" description="Helical" evidence="12">
    <location>
        <begin position="268"/>
        <end position="290"/>
    </location>
</feature>
<keyword evidence="6 12" id="KW-0812">Transmembrane</keyword>
<dbReference type="Pfam" id="PF03901">
    <property type="entry name" value="Glyco_transf_22"/>
    <property type="match status" value="1"/>
</dbReference>
<evidence type="ECO:0000256" key="10">
    <source>
        <dbReference type="ARBA" id="ARBA00044721"/>
    </source>
</evidence>
<keyword evidence="4 12" id="KW-0328">Glycosyltransferase</keyword>
<dbReference type="PANTHER" id="PTHR22760:SF1">
    <property type="entry name" value="DOL-P-MAN:MAN(7)GLCNAC(2)-PP-DOL ALPHA-1,6-MANNOSYLTRANSFERASE"/>
    <property type="match status" value="1"/>
</dbReference>
<dbReference type="PANTHER" id="PTHR22760">
    <property type="entry name" value="GLYCOSYLTRANSFERASE"/>
    <property type="match status" value="1"/>
</dbReference>
<evidence type="ECO:0000256" key="7">
    <source>
        <dbReference type="ARBA" id="ARBA00022824"/>
    </source>
</evidence>
<dbReference type="EMBL" id="BDGU01000200">
    <property type="protein sequence ID" value="GAW04625.1"/>
    <property type="molecule type" value="Genomic_DNA"/>
</dbReference>
<dbReference type="InterPro" id="IPR005599">
    <property type="entry name" value="GPI_mannosylTrfase"/>
</dbReference>
<feature type="transmembrane region" description="Helical" evidence="12">
    <location>
        <begin position="350"/>
        <end position="370"/>
    </location>
</feature>
<evidence type="ECO:0000256" key="5">
    <source>
        <dbReference type="ARBA" id="ARBA00022679"/>
    </source>
</evidence>
<evidence type="ECO:0000256" key="6">
    <source>
        <dbReference type="ARBA" id="ARBA00022692"/>
    </source>
</evidence>
<evidence type="ECO:0000256" key="11">
    <source>
        <dbReference type="ARBA" id="ARBA00048899"/>
    </source>
</evidence>
<proteinExistence type="inferred from homology"/>
<feature type="transmembrane region" description="Helical" evidence="12">
    <location>
        <begin position="318"/>
        <end position="338"/>
    </location>
</feature>
<feature type="transmembrane region" description="Helical" evidence="12">
    <location>
        <begin position="88"/>
        <end position="109"/>
    </location>
</feature>
<dbReference type="AlphaFoldDB" id="A0A1Q3EBM7"/>
<evidence type="ECO:0000256" key="2">
    <source>
        <dbReference type="ARBA" id="ARBA00004922"/>
    </source>
</evidence>
<keyword evidence="7 12" id="KW-0256">Endoplasmic reticulum</keyword>
<evidence type="ECO:0000313" key="15">
    <source>
        <dbReference type="Proteomes" id="UP000188533"/>
    </source>
</evidence>
<evidence type="ECO:0000256" key="3">
    <source>
        <dbReference type="ARBA" id="ARBA00007063"/>
    </source>
</evidence>
<dbReference type="UniPathway" id="UPA00378"/>
<evidence type="ECO:0000256" key="12">
    <source>
        <dbReference type="RuleBase" id="RU363075"/>
    </source>
</evidence>
<evidence type="ECO:0000256" key="9">
    <source>
        <dbReference type="ARBA" id="ARBA00023136"/>
    </source>
</evidence>
<feature type="chain" id="PRO_5012772237" description="Mannosyltransferase" evidence="13">
    <location>
        <begin position="20"/>
        <end position="554"/>
    </location>
</feature>
<dbReference type="STRING" id="5353.A0A1Q3EBM7"/>
<feature type="transmembrane region" description="Helical" evidence="12">
    <location>
        <begin position="297"/>
        <end position="312"/>
    </location>
</feature>
<gene>
    <name evidence="14" type="ORF">LENED_006430</name>
</gene>
<comment type="similarity">
    <text evidence="3 12">Belongs to the glycosyltransferase 22 family.</text>
</comment>
<feature type="transmembrane region" description="Helical" evidence="12">
    <location>
        <begin position="61"/>
        <end position="82"/>
    </location>
</feature>
<accession>A0A1Q3EBM7</accession>
<evidence type="ECO:0000256" key="1">
    <source>
        <dbReference type="ARBA" id="ARBA00004477"/>
    </source>
</evidence>
<sequence length="554" mass="62265">MSFALDALIVLTGCTHVLLAPYNKVEESFNLHAVHDVLMHGITKLDQYDHFTFPGAVPRTFIGSALLAWVSYPAILLANSLGFVTSKFGLQIIVRLILSTLNALGLCYLRHAVSRRFGRPTGLYFTFITISQFHMPFWMGRTLPNMFALFPVNIASALLLSRPPNSLKPSPTNVYTAITLLTSTAVIFRAELVLLLGPLALQCLILKYVPFGGVVKLGMIVGLVSTAATMAVDSYFWKTASFPELSGVYFNVFQGKSSEWGTSPFWTYFYPMLPKSLLCALPLACLGYVMDSRIREVLLPHIVFVGLMSFLGHKEWRFIAYVVPVFNVAAARASRWMVSQRKSTQLGRWCLFAFWFMICVNAVITAVFTMTSITNYPGGVALRQFNEAYPPLGPHAKAYHVHISNLAAQTGASLFLQEHSPPFPSFSSQNQIPTYPWTVYDKTENLTLEELSGSLNITHLIAEWSPVEMKSRMRIWRVVDLDVNGDPHNTNPTGVSGIMKPGIIVSRFLTVNWDVVRAASKFRLREAWKLIVESGWRSLVWMQEEPRLWIYGRR</sequence>
<keyword evidence="9 12" id="KW-0472">Membrane</keyword>
<feature type="signal peptide" evidence="13">
    <location>
        <begin position="1"/>
        <end position="19"/>
    </location>
</feature>